<dbReference type="PANTHER" id="PTHR43439:SF2">
    <property type="entry name" value="ENZYME, PUTATIVE (JCVI)-RELATED"/>
    <property type="match status" value="1"/>
</dbReference>
<evidence type="ECO:0000256" key="1">
    <source>
        <dbReference type="ARBA" id="ARBA00022450"/>
    </source>
</evidence>
<feature type="domain" description="AMP-dependent synthetase/ligase" evidence="3">
    <location>
        <begin position="35"/>
        <end position="362"/>
    </location>
</feature>
<dbReference type="Pfam" id="PF23562">
    <property type="entry name" value="AMP-binding_C_3"/>
    <property type="match status" value="1"/>
</dbReference>
<dbReference type="OrthoDB" id="429813at2759"/>
<keyword evidence="1" id="KW-0596">Phosphopantetheine</keyword>
<dbReference type="Pfam" id="PF00501">
    <property type="entry name" value="AMP-binding"/>
    <property type="match status" value="1"/>
</dbReference>
<dbReference type="InterPro" id="IPR042099">
    <property type="entry name" value="ANL_N_sf"/>
</dbReference>
<dbReference type="EMBL" id="KQ085890">
    <property type="protein sequence ID" value="KLO18919.1"/>
    <property type="molecule type" value="Genomic_DNA"/>
</dbReference>
<evidence type="ECO:0000313" key="4">
    <source>
        <dbReference type="EMBL" id="KLO18919.1"/>
    </source>
</evidence>
<gene>
    <name evidence="4" type="ORF">SCHPADRAFT_935758</name>
</gene>
<dbReference type="PANTHER" id="PTHR43439">
    <property type="entry name" value="PHENYLACETATE-COENZYME A LIGASE"/>
    <property type="match status" value="1"/>
</dbReference>
<reference evidence="4 5" key="1">
    <citation type="submission" date="2015-04" db="EMBL/GenBank/DDBJ databases">
        <title>Complete genome sequence of Schizopora paradoxa KUC8140, a cosmopolitan wood degrader in East Asia.</title>
        <authorList>
            <consortium name="DOE Joint Genome Institute"/>
            <person name="Min B."/>
            <person name="Park H."/>
            <person name="Jang Y."/>
            <person name="Kim J.-J."/>
            <person name="Kim K.H."/>
            <person name="Pangilinan J."/>
            <person name="Lipzen A."/>
            <person name="Riley R."/>
            <person name="Grigoriev I.V."/>
            <person name="Spatafora J.W."/>
            <person name="Choi I.-G."/>
        </authorList>
    </citation>
    <scope>NUCLEOTIDE SEQUENCE [LARGE SCALE GENOMIC DNA]</scope>
    <source>
        <strain evidence="4 5">KUC8140</strain>
    </source>
</reference>
<dbReference type="Proteomes" id="UP000053477">
    <property type="component" value="Unassembled WGS sequence"/>
</dbReference>
<name>A0A0H2S4T0_9AGAM</name>
<evidence type="ECO:0000259" key="3">
    <source>
        <dbReference type="Pfam" id="PF00501"/>
    </source>
</evidence>
<dbReference type="Gene3D" id="3.40.50.12780">
    <property type="entry name" value="N-terminal domain of ligase-like"/>
    <property type="match status" value="1"/>
</dbReference>
<accession>A0A0H2S4T0</accession>
<keyword evidence="2" id="KW-0597">Phosphoprotein</keyword>
<dbReference type="InParanoid" id="A0A0H2S4T0"/>
<dbReference type="SUPFAM" id="SSF56801">
    <property type="entry name" value="Acetyl-CoA synthetase-like"/>
    <property type="match status" value="1"/>
</dbReference>
<proteinExistence type="predicted"/>
<dbReference type="STRING" id="27342.A0A0H2S4T0"/>
<dbReference type="AlphaFoldDB" id="A0A0H2S4T0"/>
<dbReference type="InterPro" id="IPR000873">
    <property type="entry name" value="AMP-dep_synth/lig_dom"/>
</dbReference>
<evidence type="ECO:0000313" key="5">
    <source>
        <dbReference type="Proteomes" id="UP000053477"/>
    </source>
</evidence>
<organism evidence="4 5">
    <name type="scientific">Schizopora paradoxa</name>
    <dbReference type="NCBI Taxonomy" id="27342"/>
    <lineage>
        <taxon>Eukaryota</taxon>
        <taxon>Fungi</taxon>
        <taxon>Dikarya</taxon>
        <taxon>Basidiomycota</taxon>
        <taxon>Agaricomycotina</taxon>
        <taxon>Agaricomycetes</taxon>
        <taxon>Hymenochaetales</taxon>
        <taxon>Schizoporaceae</taxon>
        <taxon>Schizopora</taxon>
    </lineage>
</organism>
<sequence length="612" mass="67650">MVFPPGDLPCKQGVFSKTFKQPPLDGTLALHQIYEYNAENSPEHPLYVYDSTEGRSSQIFWREVRPAIHRAAKFAINAIGSVTKDPASPVIVGVFANSDTITFQCFLIGLMRAGYQPFPISIRNSATGVANMILQTTAAHLFVAGGESIHKVAAQANEEMHSKGKGVEILEMPIFPDLFPPDKADTEFLPAIATPDLNHPALILHSSGSTAFPKLRTLTHKILLEWARTPYYGERDICGEVLAVHTLPLFHASGFFHTCWGPSTGVILSAFAPSSPPVVPTPPRMLESCKATGVTLLFAIPSFMETWSTEPESVESLKRLKGLIFGGAPLSKSVGDFLESKDAPLWHIYGATEMGVVASCMPKASVPHGWPYMFFSPHTKPILIPQNDEDGTCELAFIPCASHTPSVTNGTFEGKEVYMTSDLFIKHPDIPDLYRVHGRSDDQIMLSTGEKTNPAPLEHIISRCPLVSNVLMFGRGKFQNGVLIEPREAFDPSNVERLTKFRNEIWSYVEQANAFAPTHSRIFKEMIIVCKPDKPFEYTAKGNPRRHVSVALYNDEIEAVYKAVEESSLVDISAPKSWELQEATEFIRSVVARVMKNIISDDADLFEQGCDR</sequence>
<keyword evidence="5" id="KW-1185">Reference proteome</keyword>
<dbReference type="InterPro" id="IPR051414">
    <property type="entry name" value="Adenylate-forming_Reductase"/>
</dbReference>
<protein>
    <submittedName>
        <fullName evidence="4">Acetyl-CoA synthetase-like protein</fullName>
    </submittedName>
</protein>
<evidence type="ECO:0000256" key="2">
    <source>
        <dbReference type="ARBA" id="ARBA00022553"/>
    </source>
</evidence>